<feature type="domain" description="Tail spike" evidence="2">
    <location>
        <begin position="133"/>
        <end position="356"/>
    </location>
</feature>
<dbReference type="Pfam" id="PF06605">
    <property type="entry name" value="Prophage_tail"/>
    <property type="match status" value="1"/>
</dbReference>
<dbReference type="AlphaFoldDB" id="A0AAW8TU65"/>
<feature type="compositionally biased region" description="Low complexity" evidence="1">
    <location>
        <begin position="471"/>
        <end position="491"/>
    </location>
</feature>
<name>A0AAW8TU65_9ENTE</name>
<proteinExistence type="predicted"/>
<gene>
    <name evidence="3" type="ORF">P7H47_07410</name>
</gene>
<dbReference type="RefSeq" id="WP_376716581.1">
    <property type="nucleotide sequence ID" value="NZ_JARQBI010000016.1"/>
</dbReference>
<feature type="region of interest" description="Disordered" evidence="1">
    <location>
        <begin position="468"/>
        <end position="497"/>
    </location>
</feature>
<organism evidence="3 4">
    <name type="scientific">Enterococcus cecorum</name>
    <dbReference type="NCBI Taxonomy" id="44008"/>
    <lineage>
        <taxon>Bacteria</taxon>
        <taxon>Bacillati</taxon>
        <taxon>Bacillota</taxon>
        <taxon>Bacilli</taxon>
        <taxon>Lactobacillales</taxon>
        <taxon>Enterococcaceae</taxon>
        <taxon>Enterococcus</taxon>
    </lineage>
</organism>
<comment type="caution">
    <text evidence="3">The sequence shown here is derived from an EMBL/GenBank/DDBJ whole genome shotgun (WGS) entry which is preliminary data.</text>
</comment>
<dbReference type="Proteomes" id="UP001255696">
    <property type="component" value="Unassembled WGS sequence"/>
</dbReference>
<protein>
    <recommendedName>
        <fullName evidence="2">Tail spike domain-containing protein</fullName>
    </recommendedName>
</protein>
<dbReference type="EMBL" id="JARQBI010000016">
    <property type="protein sequence ID" value="MDT2797067.1"/>
    <property type="molecule type" value="Genomic_DNA"/>
</dbReference>
<evidence type="ECO:0000313" key="3">
    <source>
        <dbReference type="EMBL" id="MDT2797067.1"/>
    </source>
</evidence>
<dbReference type="PANTHER" id="PTHR24637:SF421">
    <property type="entry name" value="CUTICLE COLLAGEN DPY-2"/>
    <property type="match status" value="1"/>
</dbReference>
<evidence type="ECO:0000259" key="2">
    <source>
        <dbReference type="Pfam" id="PF06605"/>
    </source>
</evidence>
<reference evidence="3" key="1">
    <citation type="submission" date="2023-03" db="EMBL/GenBank/DDBJ databases">
        <authorList>
            <person name="Shen W."/>
            <person name="Cai J."/>
        </authorList>
    </citation>
    <scope>NUCLEOTIDE SEQUENCE</scope>
    <source>
        <strain evidence="3">B245-2</strain>
    </source>
</reference>
<evidence type="ECO:0000313" key="4">
    <source>
        <dbReference type="Proteomes" id="UP001255696"/>
    </source>
</evidence>
<feature type="non-terminal residue" evidence="3">
    <location>
        <position position="954"/>
    </location>
</feature>
<accession>A0AAW8TU65</accession>
<dbReference type="PANTHER" id="PTHR24637">
    <property type="entry name" value="COLLAGEN"/>
    <property type="match status" value="1"/>
</dbReference>
<dbReference type="Gene3D" id="1.20.5.320">
    <property type="entry name" value="6-Phosphogluconate Dehydrogenase, domain 3"/>
    <property type="match status" value="2"/>
</dbReference>
<dbReference type="InterPro" id="IPR010572">
    <property type="entry name" value="Tail_dom"/>
</dbReference>
<sequence length="954" mass="104987">MEHIRIAIRDSTDSMNICFLDNKAGIKFHESTLQRFLKGTCNFLTLKFYGKDIDTIYPGCRLAFKDAGNDYWLTINSFEKNGYECSLTAYSLSLETNKEKRKAFKAPKWTFKQYLDYVDPEHSLTLGLNEVASQSMQLEWSGTDTILARLFSIANSFGAELEFVTELNDDYSLKRHVLNVYKVGNIGKDKTGMPIRVGKSLKVINYTANIDELYTAIRVHGKDGLTIADLDKKVYDSDKKLLYYTQGDTLYAPQARDRFPAIAHKASDSFICLESEDTEHSSKEALYAYMLGELKKHSEPKIDYETEGYVDGEIGDRMLLIDSVHYDPPLYVEARISEQTISLLDKSKNKTVFTNYERKKSEIANELLAKMNALIEENKVYDVQILTSNGYSFKNGQGSTTLTARVMDGPRDVTNEFSVNWYRENDLIGPDASITVQASSINEKVVYRIIAYKDGVERGRSELTLINVNDGLQGPQGPKGEQGEQGPAGQDGIPGKDGVGLKTTAVVYGLSNSESTQPTSWSTQVPTLTKGSYLWTRTTWTYTDNTTEIGYQKTYISKDGNDGTDGLPGKDGVGISSTTITYATSTSGTVQPTSGWSSQVPSVPSGQYLWTKIVWTYTDNTSETGYSVAKMGERGPQGLQGIQGPKGDQGIQGRPGIDGRTPYAHIAYADSADGTKNFSVSDSHRLYIGFYTDFNQTDSTTPGDYRWTLIKGADGQDGADGLPGKPGADGRTPYFHTAYADSADGQLGFSTTNASGKLYLGTCTDYIQTDPTDYRAYTWVKIKGETGDTGPAGRDGKGVKSYAITYQAGTSGVSYPTGNWSSTIPNVPNGQYLWSKTTLTYTDNTTSDTYSVAYFPVNGATGATGNGISSYTAEFYLSTSKSTQSGGSWTTTPPTWSNGKYIWTRYKIGYTNGSTAYTTPHCSSEWEAVNDVQKNLDAANQNIAKKVDQEAYDN</sequence>
<evidence type="ECO:0000256" key="1">
    <source>
        <dbReference type="SAM" id="MobiDB-lite"/>
    </source>
</evidence>